<dbReference type="GO" id="GO:0005737">
    <property type="term" value="C:cytoplasm"/>
    <property type="evidence" value="ECO:0007669"/>
    <property type="project" value="UniProtKB-ARBA"/>
</dbReference>
<proteinExistence type="predicted"/>
<dbReference type="AlphaFoldDB" id="A0A1C4U4Y1"/>
<keyword evidence="4" id="KW-0472">Membrane</keyword>
<evidence type="ECO:0000313" key="5">
    <source>
        <dbReference type="EMBL" id="SCE66775.1"/>
    </source>
</evidence>
<organism evidence="5 6">
    <name type="scientific">Micromonospora echinospora</name>
    <name type="common">Micromonospora purpurea</name>
    <dbReference type="NCBI Taxonomy" id="1877"/>
    <lineage>
        <taxon>Bacteria</taxon>
        <taxon>Bacillati</taxon>
        <taxon>Actinomycetota</taxon>
        <taxon>Actinomycetes</taxon>
        <taxon>Micromonosporales</taxon>
        <taxon>Micromonosporaceae</taxon>
        <taxon>Micromonospora</taxon>
    </lineage>
</organism>
<evidence type="ECO:0000256" key="2">
    <source>
        <dbReference type="ARBA" id="ARBA00023034"/>
    </source>
</evidence>
<evidence type="ECO:0000256" key="4">
    <source>
        <dbReference type="ARBA" id="ARBA00023136"/>
    </source>
</evidence>
<evidence type="ECO:0000313" key="6">
    <source>
        <dbReference type="Proteomes" id="UP000198253"/>
    </source>
</evidence>
<name>A0A1C4U4Y1_MICEC</name>
<sequence>MRASFVPVTSTVDDREDSLLIADEFFLIAHGDSRGRARLNPTATGLGLAAALLGELVLSGRITVAGGRLSVLDGPPPADALAGGVLAHLLGQRQHRSVRRWLGLLAGTAADAVGERLSRSGVVRRQEKRRLLRTTVDYVATDLNTLAWPATRLLALLDRPHPPAVPDALLCGLVSATGLTRDVLWHADARAQHRFGVLLPALPLPLRELVAHTEAAVGAAVLRG</sequence>
<dbReference type="InterPro" id="IPR038261">
    <property type="entry name" value="GPP34-like_sf"/>
</dbReference>
<dbReference type="InParanoid" id="A0A1C4U4Y1"/>
<keyword evidence="2" id="KW-0333">Golgi apparatus</keyword>
<reference evidence="6" key="1">
    <citation type="submission" date="2016-06" db="EMBL/GenBank/DDBJ databases">
        <authorList>
            <person name="Varghese N."/>
            <person name="Submissions Spin"/>
        </authorList>
    </citation>
    <scope>NUCLEOTIDE SEQUENCE [LARGE SCALE GENOMIC DNA]</scope>
    <source>
        <strain evidence="6">DSM 43816</strain>
    </source>
</reference>
<dbReference type="Pfam" id="PF05719">
    <property type="entry name" value="GPP34"/>
    <property type="match status" value="1"/>
</dbReference>
<dbReference type="EMBL" id="LT607413">
    <property type="protein sequence ID" value="SCE66775.1"/>
    <property type="molecule type" value="Genomic_DNA"/>
</dbReference>
<dbReference type="OrthoDB" id="3531322at2"/>
<keyword evidence="3" id="KW-0446">Lipid-binding</keyword>
<gene>
    <name evidence="5" type="ORF">GA0070618_0021</name>
</gene>
<dbReference type="GO" id="GO:0070273">
    <property type="term" value="F:phosphatidylinositol-4-phosphate binding"/>
    <property type="evidence" value="ECO:0007669"/>
    <property type="project" value="InterPro"/>
</dbReference>
<dbReference type="Gene3D" id="1.10.3630.10">
    <property type="entry name" value="yeast vps74-n-term truncation variant domain like"/>
    <property type="match status" value="1"/>
</dbReference>
<evidence type="ECO:0000256" key="3">
    <source>
        <dbReference type="ARBA" id="ARBA00023121"/>
    </source>
</evidence>
<dbReference type="InterPro" id="IPR008628">
    <property type="entry name" value="GPP34-like"/>
</dbReference>
<dbReference type="GO" id="GO:0012505">
    <property type="term" value="C:endomembrane system"/>
    <property type="evidence" value="ECO:0007669"/>
    <property type="project" value="UniProtKB-ARBA"/>
</dbReference>
<dbReference type="Proteomes" id="UP000198253">
    <property type="component" value="Chromosome I"/>
</dbReference>
<keyword evidence="6" id="KW-1185">Reference proteome</keyword>
<comment type="subcellular location">
    <subcellularLocation>
        <location evidence="1">Golgi apparatus membrane</location>
        <topology evidence="1">Peripheral membrane protein</topology>
        <orientation evidence="1">Cytoplasmic side</orientation>
    </subcellularLocation>
</comment>
<accession>A0A1C4U4Y1</accession>
<evidence type="ECO:0000256" key="1">
    <source>
        <dbReference type="ARBA" id="ARBA00004255"/>
    </source>
</evidence>
<protein>
    <submittedName>
        <fullName evidence="5">Golgi phosphoprotein 3 (GPP34)</fullName>
    </submittedName>
</protein>